<name>A0A1V9ESF1_9BACT</name>
<dbReference type="OrthoDB" id="1826980at2"/>
<feature type="compositionally biased region" description="Basic and acidic residues" evidence="1">
    <location>
        <begin position="245"/>
        <end position="259"/>
    </location>
</feature>
<dbReference type="AlphaFoldDB" id="A0A1V9ESF1"/>
<evidence type="ECO:0000313" key="3">
    <source>
        <dbReference type="EMBL" id="OQP49060.1"/>
    </source>
</evidence>
<comment type="caution">
    <text evidence="3">The sequence shown here is derived from an EMBL/GenBank/DDBJ whole genome shotgun (WGS) entry which is preliminary data.</text>
</comment>
<reference evidence="4" key="1">
    <citation type="submission" date="2016-04" db="EMBL/GenBank/DDBJ databases">
        <authorList>
            <person name="Chen L."/>
            <person name="Zhuang W."/>
            <person name="Wang G."/>
        </authorList>
    </citation>
    <scope>NUCLEOTIDE SEQUENCE [LARGE SCALE GENOMIC DNA]</scope>
    <source>
        <strain evidence="4">208</strain>
    </source>
</reference>
<accession>A0A1V9ESF1</accession>
<protein>
    <recommendedName>
        <fullName evidence="2">MobA/VirD2-like nuclease domain-containing protein</fullName>
    </recommendedName>
</protein>
<feature type="region of interest" description="Disordered" evidence="1">
    <location>
        <begin position="245"/>
        <end position="279"/>
    </location>
</feature>
<proteinExistence type="predicted"/>
<evidence type="ECO:0000259" key="2">
    <source>
        <dbReference type="Pfam" id="PF03432"/>
    </source>
</evidence>
<dbReference type="EMBL" id="LWBP01000230">
    <property type="protein sequence ID" value="OQP49060.1"/>
    <property type="molecule type" value="Genomic_DNA"/>
</dbReference>
<dbReference type="Proteomes" id="UP000192276">
    <property type="component" value="Unassembled WGS sequence"/>
</dbReference>
<gene>
    <name evidence="3" type="ORF">A4R26_31085</name>
</gene>
<dbReference type="Pfam" id="PF03432">
    <property type="entry name" value="Relaxase"/>
    <property type="match status" value="1"/>
</dbReference>
<feature type="domain" description="MobA/VirD2-like nuclease" evidence="2">
    <location>
        <begin position="25"/>
        <end position="149"/>
    </location>
</feature>
<evidence type="ECO:0000256" key="1">
    <source>
        <dbReference type="SAM" id="MobiDB-lite"/>
    </source>
</evidence>
<evidence type="ECO:0000313" key="4">
    <source>
        <dbReference type="Proteomes" id="UP000192276"/>
    </source>
</evidence>
<sequence>MTLRGGIRGGGAALAIYLLTKGDNQSVQVFDVRGTCQPDSLKKSLIEMSLTAELSGRTKRGLYHVVINPRPREDRLMTKAQWHRAAEIIERKRGLTGHKRVMVLHRKKNRYHMHVAWERYNHDTGLMNCNKHSNYDLKHCRRTMEIEFGHKLTAEKNNERALLKELLPNLFAQHPTGRGFQQAVEKAGYTLAIQKHRRPYVIINRKGRSFELVKEIPKVRTRQVREKLKGLNLPDKNEIIDAIRERENSRRHNKTREQIASDLKQTLTRDAGKSKSRGR</sequence>
<dbReference type="InterPro" id="IPR005094">
    <property type="entry name" value="Endonuclease_MobA/VirD2"/>
</dbReference>
<keyword evidence="4" id="KW-1185">Reference proteome</keyword>
<dbReference type="STRING" id="550983.A4R26_31085"/>
<organism evidence="3 4">
    <name type="scientific">Niastella populi</name>
    <dbReference type="NCBI Taxonomy" id="550983"/>
    <lineage>
        <taxon>Bacteria</taxon>
        <taxon>Pseudomonadati</taxon>
        <taxon>Bacteroidota</taxon>
        <taxon>Chitinophagia</taxon>
        <taxon>Chitinophagales</taxon>
        <taxon>Chitinophagaceae</taxon>
        <taxon>Niastella</taxon>
    </lineage>
</organism>